<dbReference type="Pfam" id="PF12697">
    <property type="entry name" value="Abhydrolase_6"/>
    <property type="match status" value="1"/>
</dbReference>
<dbReference type="InterPro" id="IPR000073">
    <property type="entry name" value="AB_hydrolase_1"/>
</dbReference>
<dbReference type="STRING" id="45072.Lqua_0573"/>
<keyword evidence="3" id="KW-0378">Hydrolase</keyword>
<organism evidence="3 5">
    <name type="scientific">Legionella quateirensis</name>
    <dbReference type="NCBI Taxonomy" id="45072"/>
    <lineage>
        <taxon>Bacteria</taxon>
        <taxon>Pseudomonadati</taxon>
        <taxon>Pseudomonadota</taxon>
        <taxon>Gammaproteobacteria</taxon>
        <taxon>Legionellales</taxon>
        <taxon>Legionellaceae</taxon>
        <taxon>Legionella</taxon>
    </lineage>
</organism>
<dbReference type="Proteomes" id="UP000054639">
    <property type="component" value="Unassembled WGS sequence"/>
</dbReference>
<dbReference type="EMBL" id="LNYR01000006">
    <property type="protein sequence ID" value="KTD52740.1"/>
    <property type="molecule type" value="Genomic_DNA"/>
</dbReference>
<proteinExistence type="predicted"/>
<accession>A0A378KYB5</accession>
<protein>
    <submittedName>
        <fullName evidence="2 3">Hydrolase</fullName>
    </submittedName>
</protein>
<reference evidence="2 4" key="1">
    <citation type="submission" date="2015-11" db="EMBL/GenBank/DDBJ databases">
        <title>Genomic analysis of 38 Legionella species identifies large and diverse effector repertoires.</title>
        <authorList>
            <person name="Burstein D."/>
            <person name="Amaro F."/>
            <person name="Zusman T."/>
            <person name="Lifshitz Z."/>
            <person name="Cohen O."/>
            <person name="Gilbert J.A."/>
            <person name="Pupko T."/>
            <person name="Shuman H.A."/>
            <person name="Segal G."/>
        </authorList>
    </citation>
    <scope>NUCLEOTIDE SEQUENCE [LARGE SCALE GENOMIC DNA]</scope>
    <source>
        <strain evidence="2 4">ATCC 49507</strain>
    </source>
</reference>
<evidence type="ECO:0000313" key="4">
    <source>
        <dbReference type="Proteomes" id="UP000054639"/>
    </source>
</evidence>
<keyword evidence="4" id="KW-1185">Reference proteome</keyword>
<sequence>MVRKIKKLSDLFQFWSKLKVNPEGNIIMMTNSLTYIRDFIHAQLCYQLFITPIHFPLEKKYRDFAKMACEYVEGKRSEVIHKETPRHHVIHRFAPAKNPNGKKILISHGWMSRAAYMVRLIRHLHLQGYDVYALDFPAHGEARGLQLPWTDAIAILKETINQYGPFHGVIGHSFGGSMLLSTLNLAGQLPEWQLNSKPDRVVLIASPTQMRSPVNTIARRLKLSGTGYLQLRQLIRQQAEIDPKLIRLKYFTSQTPDTPFLCIHGKNDITVKPKESIIFCREYKNAHLSLLPDADHVSVLMDERVEQLVCDFLNSNN</sequence>
<dbReference type="EMBL" id="UGOW01000001">
    <property type="protein sequence ID" value="STY19159.1"/>
    <property type="molecule type" value="Genomic_DNA"/>
</dbReference>
<dbReference type="PANTHER" id="PTHR43798">
    <property type="entry name" value="MONOACYLGLYCEROL LIPASE"/>
    <property type="match status" value="1"/>
</dbReference>
<feature type="domain" description="AB hydrolase-1" evidence="1">
    <location>
        <begin position="105"/>
        <end position="221"/>
    </location>
</feature>
<dbReference type="Gene3D" id="3.40.50.1820">
    <property type="entry name" value="alpha/beta hydrolase"/>
    <property type="match status" value="1"/>
</dbReference>
<dbReference type="GO" id="GO:0016787">
    <property type="term" value="F:hydrolase activity"/>
    <property type="evidence" value="ECO:0007669"/>
    <property type="project" value="UniProtKB-KW"/>
</dbReference>
<dbReference type="InterPro" id="IPR029058">
    <property type="entry name" value="AB_hydrolase_fold"/>
</dbReference>
<name>A0A378KYB5_9GAMM</name>
<dbReference type="AlphaFoldDB" id="A0A378KYB5"/>
<reference evidence="3 5" key="2">
    <citation type="submission" date="2018-06" db="EMBL/GenBank/DDBJ databases">
        <authorList>
            <consortium name="Pathogen Informatics"/>
            <person name="Doyle S."/>
        </authorList>
    </citation>
    <scope>NUCLEOTIDE SEQUENCE [LARGE SCALE GENOMIC DNA]</scope>
    <source>
        <strain evidence="3 5">NCTC12376</strain>
    </source>
</reference>
<evidence type="ECO:0000313" key="5">
    <source>
        <dbReference type="Proteomes" id="UP000254230"/>
    </source>
</evidence>
<evidence type="ECO:0000313" key="2">
    <source>
        <dbReference type="EMBL" id="KTD52740.1"/>
    </source>
</evidence>
<evidence type="ECO:0000259" key="1">
    <source>
        <dbReference type="Pfam" id="PF12697"/>
    </source>
</evidence>
<dbReference type="InterPro" id="IPR050266">
    <property type="entry name" value="AB_hydrolase_sf"/>
</dbReference>
<evidence type="ECO:0000313" key="3">
    <source>
        <dbReference type="EMBL" id="STY19159.1"/>
    </source>
</evidence>
<dbReference type="SUPFAM" id="SSF53474">
    <property type="entry name" value="alpha/beta-Hydrolases"/>
    <property type="match status" value="1"/>
</dbReference>
<gene>
    <name evidence="2" type="ORF">Lqua_0573</name>
    <name evidence="3" type="ORF">NCTC12376_02990</name>
</gene>
<dbReference type="Proteomes" id="UP000254230">
    <property type="component" value="Unassembled WGS sequence"/>
</dbReference>